<proteinExistence type="predicted"/>
<dbReference type="EMBL" id="KK107183">
    <property type="protein sequence ID" value="EZA55896.1"/>
    <property type="molecule type" value="Genomic_DNA"/>
</dbReference>
<evidence type="ECO:0000313" key="2">
    <source>
        <dbReference type="Proteomes" id="UP000053097"/>
    </source>
</evidence>
<sequence length="59" mass="6689">MVPVPFYRTVNTTRCKTWSLRTSGDREVDRVGGYKVHRRGTSDILLELAGMIATEGRYA</sequence>
<organism evidence="1 2">
    <name type="scientific">Ooceraea biroi</name>
    <name type="common">Clonal raider ant</name>
    <name type="synonym">Cerapachys biroi</name>
    <dbReference type="NCBI Taxonomy" id="2015173"/>
    <lineage>
        <taxon>Eukaryota</taxon>
        <taxon>Metazoa</taxon>
        <taxon>Ecdysozoa</taxon>
        <taxon>Arthropoda</taxon>
        <taxon>Hexapoda</taxon>
        <taxon>Insecta</taxon>
        <taxon>Pterygota</taxon>
        <taxon>Neoptera</taxon>
        <taxon>Endopterygota</taxon>
        <taxon>Hymenoptera</taxon>
        <taxon>Apocrita</taxon>
        <taxon>Aculeata</taxon>
        <taxon>Formicoidea</taxon>
        <taxon>Formicidae</taxon>
        <taxon>Dorylinae</taxon>
        <taxon>Ooceraea</taxon>
    </lineage>
</organism>
<keyword evidence="2" id="KW-1185">Reference proteome</keyword>
<reference evidence="1 2" key="1">
    <citation type="journal article" date="2014" name="Curr. Biol.">
        <title>The genome of the clonal raider ant Cerapachys biroi.</title>
        <authorList>
            <person name="Oxley P.R."/>
            <person name="Ji L."/>
            <person name="Fetter-Pruneda I."/>
            <person name="McKenzie S.K."/>
            <person name="Li C."/>
            <person name="Hu H."/>
            <person name="Zhang G."/>
            <person name="Kronauer D.J."/>
        </authorList>
    </citation>
    <scope>NUCLEOTIDE SEQUENCE [LARGE SCALE GENOMIC DNA]</scope>
</reference>
<protein>
    <submittedName>
        <fullName evidence="1">Uncharacterized protein</fullName>
    </submittedName>
</protein>
<gene>
    <name evidence="1" type="ORF">X777_04115</name>
</gene>
<accession>A0A026WJQ0</accession>
<dbReference type="Proteomes" id="UP000053097">
    <property type="component" value="Unassembled WGS sequence"/>
</dbReference>
<dbReference type="AlphaFoldDB" id="A0A026WJQ0"/>
<name>A0A026WJQ0_OOCBI</name>
<evidence type="ECO:0000313" key="1">
    <source>
        <dbReference type="EMBL" id="EZA55896.1"/>
    </source>
</evidence>